<dbReference type="AlphaFoldDB" id="A0A517PB13"/>
<dbReference type="InterPro" id="IPR036691">
    <property type="entry name" value="Endo/exonu/phosph_ase_sf"/>
</dbReference>
<name>A0A517PB13_9PLAN</name>
<evidence type="ECO:0000313" key="1">
    <source>
        <dbReference type="EMBL" id="QDT16556.1"/>
    </source>
</evidence>
<protein>
    <recommendedName>
        <fullName evidence="3">Endonuclease/Exonuclease/phosphatase family protein</fullName>
    </recommendedName>
</protein>
<gene>
    <name evidence="1" type="ORF">CA12_26620</name>
</gene>
<reference evidence="1 2" key="1">
    <citation type="submission" date="2019-02" db="EMBL/GenBank/DDBJ databases">
        <title>Deep-cultivation of Planctomycetes and their phenomic and genomic characterization uncovers novel biology.</title>
        <authorList>
            <person name="Wiegand S."/>
            <person name="Jogler M."/>
            <person name="Boedeker C."/>
            <person name="Pinto D."/>
            <person name="Vollmers J."/>
            <person name="Rivas-Marin E."/>
            <person name="Kohn T."/>
            <person name="Peeters S.H."/>
            <person name="Heuer A."/>
            <person name="Rast P."/>
            <person name="Oberbeckmann S."/>
            <person name="Bunk B."/>
            <person name="Jeske O."/>
            <person name="Meyerdierks A."/>
            <person name="Storesund J.E."/>
            <person name="Kallscheuer N."/>
            <person name="Luecker S."/>
            <person name="Lage O.M."/>
            <person name="Pohl T."/>
            <person name="Merkel B.J."/>
            <person name="Hornburger P."/>
            <person name="Mueller R.-W."/>
            <person name="Bruemmer F."/>
            <person name="Labrenz M."/>
            <person name="Spormann A.M."/>
            <person name="Op den Camp H."/>
            <person name="Overmann J."/>
            <person name="Amann R."/>
            <person name="Jetten M.S.M."/>
            <person name="Mascher T."/>
            <person name="Medema M.H."/>
            <person name="Devos D.P."/>
            <person name="Kaster A.-K."/>
            <person name="Ovreas L."/>
            <person name="Rohde M."/>
            <person name="Galperin M.Y."/>
            <person name="Jogler C."/>
        </authorList>
    </citation>
    <scope>NUCLEOTIDE SEQUENCE [LARGE SCALE GENOMIC DNA]</scope>
    <source>
        <strain evidence="1 2">CA12</strain>
    </source>
</reference>
<evidence type="ECO:0000313" key="2">
    <source>
        <dbReference type="Proteomes" id="UP000318741"/>
    </source>
</evidence>
<sequence>MGMPTYAEYLVVSDFNPNDDTQYSSLEVAILSRYPLTNAVEFDRGTDGDSRSGCLTERKQKRVNLDGIADVGVGRGFLAADGPALGRIVAVTHLKSSSDRSGDVDCDNTLKRELVAAAMAWHVAAWLDENPGLTAVVGGNLNVDETNGYDDTHALLARGLVDGLRLRSLTRELGNTSDDTPGDRAFPYPRVGAIDVPSVGAARASLSKSGRY</sequence>
<accession>A0A517PB13</accession>
<evidence type="ECO:0008006" key="3">
    <source>
        <dbReference type="Google" id="ProtNLM"/>
    </source>
</evidence>
<dbReference type="Gene3D" id="3.60.10.10">
    <property type="entry name" value="Endonuclease/exonuclease/phosphatase"/>
    <property type="match status" value="1"/>
</dbReference>
<keyword evidence="2" id="KW-1185">Reference proteome</keyword>
<dbReference type="EMBL" id="CP036265">
    <property type="protein sequence ID" value="QDT16556.1"/>
    <property type="molecule type" value="Genomic_DNA"/>
</dbReference>
<dbReference type="KEGG" id="acaf:CA12_26620"/>
<proteinExistence type="predicted"/>
<dbReference type="Proteomes" id="UP000318741">
    <property type="component" value="Chromosome"/>
</dbReference>
<organism evidence="1 2">
    <name type="scientific">Alienimonas californiensis</name>
    <dbReference type="NCBI Taxonomy" id="2527989"/>
    <lineage>
        <taxon>Bacteria</taxon>
        <taxon>Pseudomonadati</taxon>
        <taxon>Planctomycetota</taxon>
        <taxon>Planctomycetia</taxon>
        <taxon>Planctomycetales</taxon>
        <taxon>Planctomycetaceae</taxon>
        <taxon>Alienimonas</taxon>
    </lineage>
</organism>
<dbReference type="SUPFAM" id="SSF56219">
    <property type="entry name" value="DNase I-like"/>
    <property type="match status" value="1"/>
</dbReference>